<dbReference type="EMBL" id="PPSK01000010">
    <property type="protein sequence ID" value="POB02951.1"/>
    <property type="molecule type" value="Genomic_DNA"/>
</dbReference>
<gene>
    <name evidence="1" type="ORF">C1949_11245</name>
</gene>
<sequence length="533" mass="58156">MGNGGERTQGSGFMRKIILAAVLLSQLAGCSNSEEEARTLLNHAIQDWDRGELASAVQAFDQIEEQYLHTAAATDALKERAARVDNYRLGFGPEANQRRNQGMVSRDVLQHLEAVHQRSGRYPAGLSEGEDAYQGQFAAYLEHCSYQSRLPQYGYQLDCSKADVAYQQEQMRNARSVGGRHLRRSGDAGAGEAIKFAGDLLPAASTWGSRLNPSGDIPTGQFQAFYINTKQPQQVIATETVDNIAINYVRDDFHGIESGDFGGYWVGNLMFEEPTVKRISVSQSWAKSRVLIDGRVLYEGGSDQSMLYRFEPGVHKLEVEYVNNWHTTEFNVDIGSEQTYLEVSEVRARLGEALPADVTLYYAGVYESSAQDLSIVLNLERTEGPVALVLSSYSPVRWYLSNPFGVDVRAVVYGAYKPGSRLDGDLPESLLRLPAKSRIGSYRVREDCSCTAGTFHCSGGSLGPTLSALKGLTGVSLSGFSGSYSASALAVPATRIDEAFLAQLAADEGNIASQRAACKAENDPDFETLLGEP</sequence>
<reference evidence="1 2" key="1">
    <citation type="submission" date="2018-01" db="EMBL/GenBank/DDBJ databases">
        <title>Draft genome of the type strain Pseudomonas oceani DSM 100277 isolated from the deep water in Okinawa trough, northwestern Pacific Ocean.</title>
        <authorList>
            <person name="Gomila M."/>
            <person name="Mulet M."/>
            <person name="Garcia-Valdes E."/>
            <person name="Lalucat J."/>
        </authorList>
    </citation>
    <scope>NUCLEOTIDE SEQUENCE [LARGE SCALE GENOMIC DNA]</scope>
    <source>
        <strain evidence="1 2">DSM 100277</strain>
    </source>
</reference>
<dbReference type="Proteomes" id="UP000243451">
    <property type="component" value="Unassembled WGS sequence"/>
</dbReference>
<comment type="caution">
    <text evidence="1">The sequence shown here is derived from an EMBL/GenBank/DDBJ whole genome shotgun (WGS) entry which is preliminary data.</text>
</comment>
<proteinExistence type="predicted"/>
<dbReference type="AlphaFoldDB" id="A0A2P4EU28"/>
<organism evidence="1 2">
    <name type="scientific">Halopseudomonas oceani</name>
    <dbReference type="NCBI Taxonomy" id="1708783"/>
    <lineage>
        <taxon>Bacteria</taxon>
        <taxon>Pseudomonadati</taxon>
        <taxon>Pseudomonadota</taxon>
        <taxon>Gammaproteobacteria</taxon>
        <taxon>Pseudomonadales</taxon>
        <taxon>Pseudomonadaceae</taxon>
        <taxon>Halopseudomonas</taxon>
    </lineage>
</organism>
<evidence type="ECO:0008006" key="3">
    <source>
        <dbReference type="Google" id="ProtNLM"/>
    </source>
</evidence>
<accession>A0A2P4EU28</accession>
<evidence type="ECO:0000313" key="2">
    <source>
        <dbReference type="Proteomes" id="UP000243451"/>
    </source>
</evidence>
<keyword evidence="2" id="KW-1185">Reference proteome</keyword>
<evidence type="ECO:0000313" key="1">
    <source>
        <dbReference type="EMBL" id="POB02951.1"/>
    </source>
</evidence>
<protein>
    <recommendedName>
        <fullName evidence="3">PA14 domain-containing protein</fullName>
    </recommendedName>
</protein>
<name>A0A2P4EU28_9GAMM</name>